<dbReference type="Proteomes" id="UP000198508">
    <property type="component" value="Unassembled WGS sequence"/>
</dbReference>
<keyword evidence="3" id="KW-1185">Reference proteome</keyword>
<dbReference type="InterPro" id="IPR013022">
    <property type="entry name" value="Xyl_isomerase-like_TIM-brl"/>
</dbReference>
<dbReference type="Gene3D" id="3.20.20.150">
    <property type="entry name" value="Divalent-metal-dependent TIM barrel enzymes"/>
    <property type="match status" value="1"/>
</dbReference>
<gene>
    <name evidence="2" type="ORF">SAMN05216313_106170</name>
</gene>
<evidence type="ECO:0000259" key="1">
    <source>
        <dbReference type="Pfam" id="PF01261"/>
    </source>
</evidence>
<sequence length="298" mass="33426">MMEPIHKYFRLGTLSWMSFPTDRYDPVDAVRHIARDGDLDAVEITDYKDPEVKKQIRHILTQSHLSVAYGAQPVILGENLNPNSLDEPERRMAQERLLEAMEDAKSFGASGFSFMAGAWCEDGKEEALLQLKKTARALCSRGSSLGMAVELEVFDFDLDKKVLIGPAPLAARFAAEMRQVTNNFGLLADLSHFPTTYEDSAFAVRAMRPYLTHFHIGNAVVTPEKDAYGDKHPRFGYPHGANDVGELYDFFAVLRQEGFFNSRNPIMLSAEVTPRPGEEAEIVLANTKRVINRAWSVL</sequence>
<dbReference type="SUPFAM" id="SSF51658">
    <property type="entry name" value="Xylose isomerase-like"/>
    <property type="match status" value="1"/>
</dbReference>
<evidence type="ECO:0000313" key="2">
    <source>
        <dbReference type="EMBL" id="SET45236.1"/>
    </source>
</evidence>
<protein>
    <submittedName>
        <fullName evidence="2">Sugar phosphate isomerase/epimerase</fullName>
    </submittedName>
</protein>
<dbReference type="STRING" id="460384.SAMN05216313_106170"/>
<dbReference type="InterPro" id="IPR036237">
    <property type="entry name" value="Xyl_isomerase-like_sf"/>
</dbReference>
<evidence type="ECO:0000313" key="3">
    <source>
        <dbReference type="Proteomes" id="UP000198508"/>
    </source>
</evidence>
<dbReference type="EMBL" id="FOIM01000006">
    <property type="protein sequence ID" value="SET45236.1"/>
    <property type="molecule type" value="Genomic_DNA"/>
</dbReference>
<dbReference type="Pfam" id="PF01261">
    <property type="entry name" value="AP_endonuc_2"/>
    <property type="match status" value="1"/>
</dbReference>
<dbReference type="AlphaFoldDB" id="A0A1I0EJ14"/>
<keyword evidence="2" id="KW-0413">Isomerase</keyword>
<dbReference type="GO" id="GO:0016853">
    <property type="term" value="F:isomerase activity"/>
    <property type="evidence" value="ECO:0007669"/>
    <property type="project" value="UniProtKB-KW"/>
</dbReference>
<proteinExistence type="predicted"/>
<organism evidence="2 3">
    <name type="scientific">Enterocloster lavalensis</name>
    <dbReference type="NCBI Taxonomy" id="460384"/>
    <lineage>
        <taxon>Bacteria</taxon>
        <taxon>Bacillati</taxon>
        <taxon>Bacillota</taxon>
        <taxon>Clostridia</taxon>
        <taxon>Lachnospirales</taxon>
        <taxon>Lachnospiraceae</taxon>
        <taxon>Enterocloster</taxon>
    </lineage>
</organism>
<name>A0A1I0EJ14_9FIRM</name>
<dbReference type="RefSeq" id="WP_092362266.1">
    <property type="nucleotide sequence ID" value="NZ_CATZMQ010000012.1"/>
</dbReference>
<dbReference type="GeneID" id="93276628"/>
<reference evidence="3" key="1">
    <citation type="submission" date="2016-10" db="EMBL/GenBank/DDBJ databases">
        <authorList>
            <person name="Varghese N."/>
            <person name="Submissions S."/>
        </authorList>
    </citation>
    <scope>NUCLEOTIDE SEQUENCE [LARGE SCALE GENOMIC DNA]</scope>
    <source>
        <strain evidence="3">NLAE-zl-G277</strain>
    </source>
</reference>
<accession>A0A1I0EJ14</accession>
<feature type="domain" description="Xylose isomerase-like TIM barrel" evidence="1">
    <location>
        <begin position="39"/>
        <end position="267"/>
    </location>
</feature>